<dbReference type="InterPro" id="IPR036397">
    <property type="entry name" value="RNaseH_sf"/>
</dbReference>
<evidence type="ECO:0000313" key="2">
    <source>
        <dbReference type="EMBL" id="NOJ82561.1"/>
    </source>
</evidence>
<dbReference type="Pfam" id="PF13358">
    <property type="entry name" value="DDE_3"/>
    <property type="match status" value="1"/>
</dbReference>
<gene>
    <name evidence="2" type="ORF">HNV28_30285</name>
</gene>
<feature type="domain" description="Tc1-like transposase DDE" evidence="1">
    <location>
        <begin position="1"/>
        <end position="144"/>
    </location>
</feature>
<name>A0A7Y4INK2_MYXXA</name>
<accession>A0A7Y4INK2</accession>
<dbReference type="InterPro" id="IPR038717">
    <property type="entry name" value="Tc1-like_DDE_dom"/>
</dbReference>
<dbReference type="EMBL" id="JABFNT010000134">
    <property type="protein sequence ID" value="NOJ82561.1"/>
    <property type="molecule type" value="Genomic_DNA"/>
</dbReference>
<evidence type="ECO:0000313" key="3">
    <source>
        <dbReference type="Proteomes" id="UP000533080"/>
    </source>
</evidence>
<dbReference type="Proteomes" id="UP000533080">
    <property type="component" value="Unassembled WGS sequence"/>
</dbReference>
<protein>
    <submittedName>
        <fullName evidence="2">Transposase</fullName>
    </submittedName>
</protein>
<comment type="caution">
    <text evidence="2">The sequence shown here is derived from an EMBL/GenBank/DDBJ whole genome shotgun (WGS) entry which is preliminary data.</text>
</comment>
<reference evidence="2 3" key="1">
    <citation type="submission" date="2020-05" db="EMBL/GenBank/DDBJ databases">
        <authorList>
            <person name="Whitworth D."/>
        </authorList>
    </citation>
    <scope>NUCLEOTIDE SEQUENCE [LARGE SCALE GENOMIC DNA]</scope>
    <source>
        <strain evidence="2 3">AM005</strain>
    </source>
</reference>
<sequence length="177" mass="19902">MDETDSTFRARLGTTWAPPVGHPPQLRRVSKRREISSMVALVAPSKRGRARLYARHFEGSVHGAQAVTALRYFHRKVGRPLVVVWDRLGVHRSQEVKNFVEAHSEDFVLEEFPAYAPELNPEEGCNSQVKLSMLNATPESVADLHRQVRAAFVRLGRRHTALRGFFGHAGLSLRGLT</sequence>
<dbReference type="RefSeq" id="WP_171444441.1">
    <property type="nucleotide sequence ID" value="NZ_JABFNS010000141.1"/>
</dbReference>
<dbReference type="GO" id="GO:0003676">
    <property type="term" value="F:nucleic acid binding"/>
    <property type="evidence" value="ECO:0007669"/>
    <property type="project" value="InterPro"/>
</dbReference>
<dbReference type="AlphaFoldDB" id="A0A7Y4INK2"/>
<evidence type="ECO:0000259" key="1">
    <source>
        <dbReference type="Pfam" id="PF13358"/>
    </source>
</evidence>
<organism evidence="2 3">
    <name type="scientific">Myxococcus xanthus</name>
    <dbReference type="NCBI Taxonomy" id="34"/>
    <lineage>
        <taxon>Bacteria</taxon>
        <taxon>Pseudomonadati</taxon>
        <taxon>Myxococcota</taxon>
        <taxon>Myxococcia</taxon>
        <taxon>Myxococcales</taxon>
        <taxon>Cystobacterineae</taxon>
        <taxon>Myxococcaceae</taxon>
        <taxon>Myxococcus</taxon>
    </lineage>
</organism>
<dbReference type="Gene3D" id="3.30.420.10">
    <property type="entry name" value="Ribonuclease H-like superfamily/Ribonuclease H"/>
    <property type="match status" value="1"/>
</dbReference>
<proteinExistence type="predicted"/>